<reference evidence="7" key="2">
    <citation type="submission" date="2023-05" db="EMBL/GenBank/DDBJ databases">
        <authorList>
            <person name="Schelkunov M.I."/>
        </authorList>
    </citation>
    <scope>NUCLEOTIDE SEQUENCE</scope>
    <source>
        <strain evidence="7">Hsosn_3</strain>
        <tissue evidence="7">Leaf</tissue>
    </source>
</reference>
<evidence type="ECO:0000256" key="4">
    <source>
        <dbReference type="ARBA" id="ARBA00023235"/>
    </source>
</evidence>
<proteinExistence type="predicted"/>
<evidence type="ECO:0000256" key="2">
    <source>
        <dbReference type="ARBA" id="ARBA00013194"/>
    </source>
</evidence>
<name>A0AAD8J2J9_9APIA</name>
<evidence type="ECO:0000313" key="8">
    <source>
        <dbReference type="Proteomes" id="UP001237642"/>
    </source>
</evidence>
<reference evidence="7" key="1">
    <citation type="submission" date="2023-02" db="EMBL/GenBank/DDBJ databases">
        <title>Genome of toxic invasive species Heracleum sosnowskyi carries increased number of genes despite the absence of recent whole-genome duplications.</title>
        <authorList>
            <person name="Schelkunov M."/>
            <person name="Shtratnikova V."/>
            <person name="Makarenko M."/>
            <person name="Klepikova A."/>
            <person name="Omelchenko D."/>
            <person name="Novikova G."/>
            <person name="Obukhova E."/>
            <person name="Bogdanov V."/>
            <person name="Penin A."/>
            <person name="Logacheva M."/>
        </authorList>
    </citation>
    <scope>NUCLEOTIDE SEQUENCE</scope>
    <source>
        <strain evidence="7">Hsosn_3</strain>
        <tissue evidence="7">Leaf</tissue>
    </source>
</reference>
<dbReference type="PANTHER" id="PTHR10516">
    <property type="entry name" value="PEPTIDYL-PROLYL CIS-TRANS ISOMERASE"/>
    <property type="match status" value="1"/>
</dbReference>
<dbReference type="InterPro" id="IPR050689">
    <property type="entry name" value="FKBP-type_PPIase"/>
</dbReference>
<dbReference type="PANTHER" id="PTHR10516:SF430">
    <property type="entry name" value="PEPTIDYLPROLYL ISOMERASE"/>
    <property type="match status" value="1"/>
</dbReference>
<feature type="domain" description="PPIase FKBP-type" evidence="6">
    <location>
        <begin position="1"/>
        <end position="52"/>
    </location>
</feature>
<dbReference type="GO" id="GO:0005737">
    <property type="term" value="C:cytoplasm"/>
    <property type="evidence" value="ECO:0007669"/>
    <property type="project" value="TreeGrafter"/>
</dbReference>
<dbReference type="InterPro" id="IPR046357">
    <property type="entry name" value="PPIase_dom_sf"/>
</dbReference>
<dbReference type="EC" id="5.2.1.8" evidence="2 5"/>
<dbReference type="Pfam" id="PF00254">
    <property type="entry name" value="FKBP_C"/>
    <property type="match status" value="1"/>
</dbReference>
<evidence type="ECO:0000313" key="7">
    <source>
        <dbReference type="EMBL" id="KAK1395141.1"/>
    </source>
</evidence>
<accession>A0AAD8J2J9</accession>
<dbReference type="InterPro" id="IPR001179">
    <property type="entry name" value="PPIase_FKBP_dom"/>
</dbReference>
<dbReference type="Proteomes" id="UP001237642">
    <property type="component" value="Unassembled WGS sequence"/>
</dbReference>
<dbReference type="AlphaFoldDB" id="A0AAD8J2J9"/>
<organism evidence="7 8">
    <name type="scientific">Heracleum sosnowskyi</name>
    <dbReference type="NCBI Taxonomy" id="360622"/>
    <lineage>
        <taxon>Eukaryota</taxon>
        <taxon>Viridiplantae</taxon>
        <taxon>Streptophyta</taxon>
        <taxon>Embryophyta</taxon>
        <taxon>Tracheophyta</taxon>
        <taxon>Spermatophyta</taxon>
        <taxon>Magnoliopsida</taxon>
        <taxon>eudicotyledons</taxon>
        <taxon>Gunneridae</taxon>
        <taxon>Pentapetalae</taxon>
        <taxon>asterids</taxon>
        <taxon>campanulids</taxon>
        <taxon>Apiales</taxon>
        <taxon>Apiaceae</taxon>
        <taxon>Apioideae</taxon>
        <taxon>apioid superclade</taxon>
        <taxon>Tordylieae</taxon>
        <taxon>Tordyliinae</taxon>
        <taxon>Heracleum</taxon>
    </lineage>
</organism>
<evidence type="ECO:0000256" key="1">
    <source>
        <dbReference type="ARBA" id="ARBA00000971"/>
    </source>
</evidence>
<comment type="caution">
    <text evidence="7">The sequence shown here is derived from an EMBL/GenBank/DDBJ whole genome shotgun (WGS) entry which is preliminary data.</text>
</comment>
<comment type="catalytic activity">
    <reaction evidence="1 5">
        <text>[protein]-peptidylproline (omega=180) = [protein]-peptidylproline (omega=0)</text>
        <dbReference type="Rhea" id="RHEA:16237"/>
        <dbReference type="Rhea" id="RHEA-COMP:10747"/>
        <dbReference type="Rhea" id="RHEA-COMP:10748"/>
        <dbReference type="ChEBI" id="CHEBI:83833"/>
        <dbReference type="ChEBI" id="CHEBI:83834"/>
        <dbReference type="EC" id="5.2.1.8"/>
    </reaction>
</comment>
<dbReference type="GO" id="GO:0003755">
    <property type="term" value="F:peptidyl-prolyl cis-trans isomerase activity"/>
    <property type="evidence" value="ECO:0007669"/>
    <property type="project" value="UniProtKB-KW"/>
</dbReference>
<keyword evidence="4 5" id="KW-0413">Isomerase</keyword>
<evidence type="ECO:0000259" key="6">
    <source>
        <dbReference type="PROSITE" id="PS50059"/>
    </source>
</evidence>
<dbReference type="Gene3D" id="3.10.50.40">
    <property type="match status" value="2"/>
</dbReference>
<protein>
    <recommendedName>
        <fullName evidence="2 5">peptidylprolyl isomerase</fullName>
        <ecNumber evidence="2 5">5.2.1.8</ecNumber>
    </recommendedName>
</protein>
<keyword evidence="8" id="KW-1185">Reference proteome</keyword>
<sequence length="115" mass="12532">MVSGLDRGIVTMKKDEKGLFTLPPELAYGEAGRDGVPPNSYIKFQVELISWITVIDVSKDGGVIKRVVVKGEQTGKPCDLDEVLVKYVVTLADGTLLARTPEEGVEFYVNDGAQF</sequence>
<keyword evidence="3 5" id="KW-0697">Rotamase</keyword>
<dbReference type="SUPFAM" id="SSF54534">
    <property type="entry name" value="FKBP-like"/>
    <property type="match status" value="2"/>
</dbReference>
<gene>
    <name evidence="7" type="ORF">POM88_014197</name>
</gene>
<dbReference type="PROSITE" id="PS50059">
    <property type="entry name" value="FKBP_PPIASE"/>
    <property type="match status" value="1"/>
</dbReference>
<evidence type="ECO:0000256" key="3">
    <source>
        <dbReference type="ARBA" id="ARBA00023110"/>
    </source>
</evidence>
<dbReference type="EMBL" id="JAUIZM010000003">
    <property type="protein sequence ID" value="KAK1395141.1"/>
    <property type="molecule type" value="Genomic_DNA"/>
</dbReference>
<evidence type="ECO:0000256" key="5">
    <source>
        <dbReference type="PROSITE-ProRule" id="PRU00277"/>
    </source>
</evidence>